<reference evidence="3" key="1">
    <citation type="journal article" date="2011" name="MBio">
        <title>Novel metabolic attributes of the genus Cyanothece, comprising a group of unicellular nitrogen-fixing Cyanobacteria.</title>
        <authorList>
            <person name="Bandyopadhyay A."/>
            <person name="Elvitigala T."/>
            <person name="Welsh E."/>
            <person name="Stockel J."/>
            <person name="Liberton M."/>
            <person name="Min H."/>
            <person name="Sherman L.A."/>
            <person name="Pakrasi H.B."/>
        </authorList>
    </citation>
    <scope>NUCLEOTIDE SEQUENCE [LARGE SCALE GENOMIC DNA]</scope>
    <source>
        <strain evidence="3">PCC 7822</strain>
    </source>
</reference>
<dbReference type="Proteomes" id="UP000008206">
    <property type="component" value="Chromosome"/>
</dbReference>
<dbReference type="OrthoDB" id="5419659at2"/>
<dbReference type="InterPro" id="IPR035069">
    <property type="entry name" value="TTHA1013/TTHA0281-like"/>
</dbReference>
<dbReference type="HOGENOM" id="CLU_114047_2_2_3"/>
<keyword evidence="3" id="KW-1185">Reference proteome</keyword>
<dbReference type="InterPro" id="IPR031807">
    <property type="entry name" value="HicB-like"/>
</dbReference>
<dbReference type="Pfam" id="PF15919">
    <property type="entry name" value="HicB_lk_antitox"/>
    <property type="match status" value="1"/>
</dbReference>
<dbReference type="SUPFAM" id="SSF143100">
    <property type="entry name" value="TTHA1013/TTHA0281-like"/>
    <property type="match status" value="1"/>
</dbReference>
<dbReference type="PANTHER" id="PTHR34504">
    <property type="entry name" value="ANTITOXIN HICB"/>
    <property type="match status" value="1"/>
</dbReference>
<dbReference type="PANTHER" id="PTHR34504:SF2">
    <property type="entry name" value="UPF0150 PROTEIN SSL0259"/>
    <property type="match status" value="1"/>
</dbReference>
<dbReference type="KEGG" id="cyj:Cyan7822_5146"/>
<dbReference type="AlphaFoldDB" id="E0UKE9"/>
<accession>E0UKE9</accession>
<name>E0UKE9_GLOV7</name>
<protein>
    <recommendedName>
        <fullName evidence="1">HicB-like antitoxin of toxin-antitoxin system domain-containing protein</fullName>
    </recommendedName>
</protein>
<feature type="domain" description="HicB-like antitoxin of toxin-antitoxin system" evidence="1">
    <location>
        <begin position="3"/>
        <end position="65"/>
    </location>
</feature>
<dbReference type="eggNOG" id="COG1598">
    <property type="taxonomic scope" value="Bacteria"/>
</dbReference>
<dbReference type="Gene3D" id="3.30.160.250">
    <property type="match status" value="1"/>
</dbReference>
<evidence type="ECO:0000259" key="1">
    <source>
        <dbReference type="Pfam" id="PF15919"/>
    </source>
</evidence>
<proteinExistence type="predicted"/>
<organism evidence="2 3">
    <name type="scientific">Gloeothece verrucosa (strain PCC 7822)</name>
    <name type="common">Cyanothece sp. (strain PCC 7822)</name>
    <dbReference type="NCBI Taxonomy" id="497965"/>
    <lineage>
        <taxon>Bacteria</taxon>
        <taxon>Bacillati</taxon>
        <taxon>Cyanobacteriota</taxon>
        <taxon>Cyanophyceae</taxon>
        <taxon>Oscillatoriophycideae</taxon>
        <taxon>Chroococcales</taxon>
        <taxon>Aphanothecaceae</taxon>
        <taxon>Gloeothece</taxon>
        <taxon>Gloeothece verrucosa</taxon>
    </lineage>
</organism>
<dbReference type="InterPro" id="IPR051404">
    <property type="entry name" value="TA_system_antitoxin"/>
</dbReference>
<gene>
    <name evidence="2" type="ordered locus">Cyan7822_5146</name>
</gene>
<dbReference type="STRING" id="497965.Cyan7822_5146"/>
<dbReference type="EMBL" id="CP002198">
    <property type="protein sequence ID" value="ADN17030.1"/>
    <property type="molecule type" value="Genomic_DNA"/>
</dbReference>
<evidence type="ECO:0000313" key="3">
    <source>
        <dbReference type="Proteomes" id="UP000008206"/>
    </source>
</evidence>
<evidence type="ECO:0000313" key="2">
    <source>
        <dbReference type="EMBL" id="ADN17030.1"/>
    </source>
</evidence>
<sequence length="68" mass="7594">MRYAIIIEKAEGNYSAYVPDLPGCVTTGITLEEIEKNMKEAIQFHLDGLSEEGLPIPEPTTFCEYIEA</sequence>
<dbReference type="RefSeq" id="WP_013325068.1">
    <property type="nucleotide sequence ID" value="NC_014501.1"/>
</dbReference>